<organism evidence="1">
    <name type="scientific">Sesamum angustifolium</name>
    <dbReference type="NCBI Taxonomy" id="2727405"/>
    <lineage>
        <taxon>Eukaryota</taxon>
        <taxon>Viridiplantae</taxon>
        <taxon>Streptophyta</taxon>
        <taxon>Embryophyta</taxon>
        <taxon>Tracheophyta</taxon>
        <taxon>Spermatophyta</taxon>
        <taxon>Magnoliopsida</taxon>
        <taxon>eudicotyledons</taxon>
        <taxon>Gunneridae</taxon>
        <taxon>Pentapetalae</taxon>
        <taxon>asterids</taxon>
        <taxon>lamiids</taxon>
        <taxon>Lamiales</taxon>
        <taxon>Pedaliaceae</taxon>
        <taxon>Sesamum</taxon>
    </lineage>
</organism>
<reference evidence="1" key="2">
    <citation type="journal article" date="2024" name="Plant">
        <title>Genomic evolution and insights into agronomic trait innovations of Sesamum species.</title>
        <authorList>
            <person name="Miao H."/>
            <person name="Wang L."/>
            <person name="Qu L."/>
            <person name="Liu H."/>
            <person name="Sun Y."/>
            <person name="Le M."/>
            <person name="Wang Q."/>
            <person name="Wei S."/>
            <person name="Zheng Y."/>
            <person name="Lin W."/>
            <person name="Duan Y."/>
            <person name="Cao H."/>
            <person name="Xiong S."/>
            <person name="Wang X."/>
            <person name="Wei L."/>
            <person name="Li C."/>
            <person name="Ma Q."/>
            <person name="Ju M."/>
            <person name="Zhao R."/>
            <person name="Li G."/>
            <person name="Mu C."/>
            <person name="Tian Q."/>
            <person name="Mei H."/>
            <person name="Zhang T."/>
            <person name="Gao T."/>
            <person name="Zhang H."/>
        </authorList>
    </citation>
    <scope>NUCLEOTIDE SEQUENCE</scope>
    <source>
        <strain evidence="1">G01</strain>
    </source>
</reference>
<sequence>MTGKTEVNDLSRNGVIRMIVGGPIDGGSQRARKAQVREAYGCGQDMEPANDTPLIQFGQEERCRPRT</sequence>
<comment type="caution">
    <text evidence="1">The sequence shown here is derived from an EMBL/GenBank/DDBJ whole genome shotgun (WGS) entry which is preliminary data.</text>
</comment>
<dbReference type="AlphaFoldDB" id="A0AAW2LFT4"/>
<gene>
    <name evidence="1" type="ORF">Sangu_2156500</name>
</gene>
<protein>
    <submittedName>
        <fullName evidence="1">Uncharacterized protein</fullName>
    </submittedName>
</protein>
<proteinExistence type="predicted"/>
<accession>A0AAW2LFT4</accession>
<dbReference type="EMBL" id="JACGWK010000014">
    <property type="protein sequence ID" value="KAL0317422.1"/>
    <property type="molecule type" value="Genomic_DNA"/>
</dbReference>
<name>A0AAW2LFT4_9LAMI</name>
<reference evidence="1" key="1">
    <citation type="submission" date="2020-06" db="EMBL/GenBank/DDBJ databases">
        <authorList>
            <person name="Li T."/>
            <person name="Hu X."/>
            <person name="Zhang T."/>
            <person name="Song X."/>
            <person name="Zhang H."/>
            <person name="Dai N."/>
            <person name="Sheng W."/>
            <person name="Hou X."/>
            <person name="Wei L."/>
        </authorList>
    </citation>
    <scope>NUCLEOTIDE SEQUENCE</scope>
    <source>
        <strain evidence="1">G01</strain>
        <tissue evidence="1">Leaf</tissue>
    </source>
</reference>
<evidence type="ECO:0000313" key="1">
    <source>
        <dbReference type="EMBL" id="KAL0317422.1"/>
    </source>
</evidence>